<evidence type="ECO:0000259" key="3">
    <source>
        <dbReference type="Pfam" id="PF24883"/>
    </source>
</evidence>
<sequence length="470" mass="52042">MTKDHRQEPTPEVNESREATVTAGESSSQHRSGCGLRQALRKVKKNVTKKVSKRFKRSRRQVPVVQNTDHESASSNQNTEDVSHLHPSGGDKAATSENLSGCVNQGMSGEPASKVLDAPAGMEEIPDPQLVDTELRGAREGTESMRPLGGCVASVVSKTEDGSKDLAAADDFQSTYLQPLKVFDTVIENLANVHPYAKMALGMLSAASKIIIAQAERDQSVQSLLEKLEDVYRFISLEDTLGQISSQRMIAGRIAQQTLHCARFIREYSKKKSFWKRLRENAVSEADHLIAQYNKTLDQLMQQFRDQAIRDIADLVQFTNDELGEKLDLSDMPYAAGAGLDTTKQCLPETRRTILSQITEWIKDSKDTAQPVLWLSGPAGTGKSAIAHTIANWFNDSGGLGSCFCFDRRSGADERYKKVFSTIACDLADRDPEIRRSLANAVGHAKALKNTPDIIRQWRKLFMEPLKKCS</sequence>
<comment type="caution">
    <text evidence="4">The sequence shown here is derived from an EMBL/GenBank/DDBJ whole genome shotgun (WGS) entry which is preliminary data.</text>
</comment>
<dbReference type="SUPFAM" id="SSF52540">
    <property type="entry name" value="P-loop containing nucleoside triphosphate hydrolases"/>
    <property type="match status" value="1"/>
</dbReference>
<proteinExistence type="predicted"/>
<feature type="compositionally biased region" description="Basic and acidic residues" evidence="2">
    <location>
        <begin position="1"/>
        <end position="18"/>
    </location>
</feature>
<organism evidence="4 5">
    <name type="scientific">Suillus discolor</name>
    <dbReference type="NCBI Taxonomy" id="1912936"/>
    <lineage>
        <taxon>Eukaryota</taxon>
        <taxon>Fungi</taxon>
        <taxon>Dikarya</taxon>
        <taxon>Basidiomycota</taxon>
        <taxon>Agaricomycotina</taxon>
        <taxon>Agaricomycetes</taxon>
        <taxon>Agaricomycetidae</taxon>
        <taxon>Boletales</taxon>
        <taxon>Suillineae</taxon>
        <taxon>Suillaceae</taxon>
        <taxon>Suillus</taxon>
    </lineage>
</organism>
<dbReference type="PANTHER" id="PTHR10039">
    <property type="entry name" value="AMELOGENIN"/>
    <property type="match status" value="1"/>
</dbReference>
<gene>
    <name evidence="4" type="ORF">F5147DRAFT_244140</name>
</gene>
<feature type="region of interest" description="Disordered" evidence="2">
    <location>
        <begin position="1"/>
        <end position="114"/>
    </location>
</feature>
<dbReference type="OrthoDB" id="3267051at2759"/>
<feature type="compositionally biased region" description="Polar residues" evidence="2">
    <location>
        <begin position="95"/>
        <end position="107"/>
    </location>
</feature>
<dbReference type="Pfam" id="PF24883">
    <property type="entry name" value="NPHP3_N"/>
    <property type="match status" value="1"/>
</dbReference>
<feature type="compositionally biased region" description="Basic residues" evidence="2">
    <location>
        <begin position="39"/>
        <end position="60"/>
    </location>
</feature>
<dbReference type="EMBL" id="JABBWM010000039">
    <property type="protein sequence ID" value="KAG2105031.1"/>
    <property type="molecule type" value="Genomic_DNA"/>
</dbReference>
<feature type="domain" description="Nephrocystin 3-like N-terminal" evidence="3">
    <location>
        <begin position="356"/>
        <end position="466"/>
    </location>
</feature>
<keyword evidence="1" id="KW-0677">Repeat</keyword>
<protein>
    <recommendedName>
        <fullName evidence="3">Nephrocystin 3-like N-terminal domain-containing protein</fullName>
    </recommendedName>
</protein>
<evidence type="ECO:0000313" key="4">
    <source>
        <dbReference type="EMBL" id="KAG2105031.1"/>
    </source>
</evidence>
<evidence type="ECO:0000256" key="1">
    <source>
        <dbReference type="ARBA" id="ARBA00022737"/>
    </source>
</evidence>
<dbReference type="GeneID" id="64691065"/>
<dbReference type="AlphaFoldDB" id="A0A9P7F2S1"/>
<reference evidence="4" key="1">
    <citation type="journal article" date="2020" name="New Phytol.">
        <title>Comparative genomics reveals dynamic genome evolution in host specialist ectomycorrhizal fungi.</title>
        <authorList>
            <person name="Lofgren L.A."/>
            <person name="Nguyen N.H."/>
            <person name="Vilgalys R."/>
            <person name="Ruytinx J."/>
            <person name="Liao H.L."/>
            <person name="Branco S."/>
            <person name="Kuo A."/>
            <person name="LaButti K."/>
            <person name="Lipzen A."/>
            <person name="Andreopoulos W."/>
            <person name="Pangilinan J."/>
            <person name="Riley R."/>
            <person name="Hundley H."/>
            <person name="Na H."/>
            <person name="Barry K."/>
            <person name="Grigoriev I.V."/>
            <person name="Stajich J.E."/>
            <person name="Kennedy P.G."/>
        </authorList>
    </citation>
    <scope>NUCLEOTIDE SEQUENCE</scope>
    <source>
        <strain evidence="4">FC423</strain>
    </source>
</reference>
<evidence type="ECO:0000256" key="2">
    <source>
        <dbReference type="SAM" id="MobiDB-lite"/>
    </source>
</evidence>
<evidence type="ECO:0000313" key="5">
    <source>
        <dbReference type="Proteomes" id="UP000823399"/>
    </source>
</evidence>
<dbReference type="Proteomes" id="UP000823399">
    <property type="component" value="Unassembled WGS sequence"/>
</dbReference>
<accession>A0A9P7F2S1</accession>
<dbReference type="RefSeq" id="XP_041291081.1">
    <property type="nucleotide sequence ID" value="XM_041428806.1"/>
</dbReference>
<dbReference type="InterPro" id="IPR056884">
    <property type="entry name" value="NPHP3-like_N"/>
</dbReference>
<dbReference type="Gene3D" id="3.40.50.300">
    <property type="entry name" value="P-loop containing nucleotide triphosphate hydrolases"/>
    <property type="match status" value="1"/>
</dbReference>
<keyword evidence="5" id="KW-1185">Reference proteome</keyword>
<name>A0A9P7F2S1_9AGAM</name>
<dbReference type="InterPro" id="IPR027417">
    <property type="entry name" value="P-loop_NTPase"/>
</dbReference>